<dbReference type="RefSeq" id="WP_330131348.1">
    <property type="nucleotide sequence ID" value="NZ_JAUTXY010000001.1"/>
</dbReference>
<dbReference type="InterPro" id="IPR024747">
    <property type="entry name" value="Pyridox_Oxase-rel"/>
</dbReference>
<dbReference type="EMBL" id="JAUTXY010000001">
    <property type="protein sequence ID" value="MEE2056033.1"/>
    <property type="molecule type" value="Genomic_DNA"/>
</dbReference>
<organism evidence="2 3">
    <name type="scientific">Rhodococcus artemisiae</name>
    <dbReference type="NCBI Taxonomy" id="714159"/>
    <lineage>
        <taxon>Bacteria</taxon>
        <taxon>Bacillati</taxon>
        <taxon>Actinomycetota</taxon>
        <taxon>Actinomycetes</taxon>
        <taxon>Mycobacteriales</taxon>
        <taxon>Nocardiaceae</taxon>
        <taxon>Rhodococcus</taxon>
    </lineage>
</organism>
<gene>
    <name evidence="2" type="ORF">Q7514_00635</name>
</gene>
<feature type="compositionally biased region" description="Low complexity" evidence="1">
    <location>
        <begin position="194"/>
        <end position="210"/>
    </location>
</feature>
<sequence length="210" mass="22722">MSERTQLTRMHDRGTDDPEILYRLLDEARVAHVAFIRRDYPVVLPMAFGRDGNRLFLHGSTGAGAFLASRTGLEVSVAVTLVDGLVFARSTFDSTMNYRSAVVFGLATPVPEAHKEKALRAVTEHLMPGRWDEVRTPTAKELAATTVLEVPLSEVSVKMRAAGPGEDPGDSEDRSVWAGVVPLRTVAGVPEPSPLTDSSVPVSDSVRSLL</sequence>
<feature type="region of interest" description="Disordered" evidence="1">
    <location>
        <begin position="187"/>
        <end position="210"/>
    </location>
</feature>
<dbReference type="SUPFAM" id="SSF50475">
    <property type="entry name" value="FMN-binding split barrel"/>
    <property type="match status" value="1"/>
</dbReference>
<evidence type="ECO:0000313" key="3">
    <source>
        <dbReference type="Proteomes" id="UP001336020"/>
    </source>
</evidence>
<dbReference type="Gene3D" id="2.30.110.10">
    <property type="entry name" value="Electron Transport, Fmn-binding Protein, Chain A"/>
    <property type="match status" value="1"/>
</dbReference>
<name>A0ABU7L3A9_9NOCA</name>
<comment type="caution">
    <text evidence="2">The sequence shown here is derived from an EMBL/GenBank/DDBJ whole genome shotgun (WGS) entry which is preliminary data.</text>
</comment>
<keyword evidence="3" id="KW-1185">Reference proteome</keyword>
<evidence type="ECO:0000313" key="2">
    <source>
        <dbReference type="EMBL" id="MEE2056033.1"/>
    </source>
</evidence>
<accession>A0ABU7L3A9</accession>
<proteinExistence type="predicted"/>
<dbReference type="PANTHER" id="PTHR34071:SF2">
    <property type="entry name" value="FLAVIN-NUCLEOTIDE-BINDING PROTEIN"/>
    <property type="match status" value="1"/>
</dbReference>
<reference evidence="2 3" key="1">
    <citation type="submission" date="2023-07" db="EMBL/GenBank/DDBJ databases">
        <authorList>
            <person name="Girao M."/>
            <person name="Carvalho M.F."/>
        </authorList>
    </citation>
    <scope>NUCLEOTIDE SEQUENCE [LARGE SCALE GENOMIC DNA]</scope>
    <source>
        <strain evidence="2 3">YIM65754</strain>
    </source>
</reference>
<evidence type="ECO:0000256" key="1">
    <source>
        <dbReference type="SAM" id="MobiDB-lite"/>
    </source>
</evidence>
<dbReference type="InterPro" id="IPR012349">
    <property type="entry name" value="Split_barrel_FMN-bd"/>
</dbReference>
<dbReference type="Proteomes" id="UP001336020">
    <property type="component" value="Unassembled WGS sequence"/>
</dbReference>
<dbReference type="PANTHER" id="PTHR34071">
    <property type="entry name" value="5-NITROIMIDAZOLE ANTIBIOTICS RESISTANCE PROTEIN, NIMA-FAMILY-RELATED PROTEIN-RELATED"/>
    <property type="match status" value="1"/>
</dbReference>
<protein>
    <submittedName>
        <fullName evidence="2">Pyridoxamine 5'-phosphate oxidase family protein</fullName>
    </submittedName>
</protein>
<dbReference type="Pfam" id="PF12900">
    <property type="entry name" value="Pyridox_ox_2"/>
    <property type="match status" value="1"/>
</dbReference>